<feature type="region of interest" description="Disordered" evidence="5">
    <location>
        <begin position="251"/>
        <end position="324"/>
    </location>
</feature>
<comment type="catalytic activity">
    <reaction evidence="4">
        <text>beta-D-GlcNAc-(1-&gt;4)-Mur2Ac(oyl-L-Ala-gamma-D-Glu-L-Lys-D-Ala-D-Ala)-di-trans,octa-cis-undecaprenyl diphosphate + L-glutamine + ATP + H2O = beta-D-GlcNAc-(1-&gt;4)-Mur2Ac(oyl-L-Ala-D-isoglutaminyl-L-Lys-D-Ala-D-Ala)-di-trans,octa-cis-undecaprenyl diphosphate + L-glutamate + ADP + phosphate + H(+)</text>
        <dbReference type="Rhea" id="RHEA:57928"/>
        <dbReference type="ChEBI" id="CHEBI:15377"/>
        <dbReference type="ChEBI" id="CHEBI:15378"/>
        <dbReference type="ChEBI" id="CHEBI:29985"/>
        <dbReference type="ChEBI" id="CHEBI:30616"/>
        <dbReference type="ChEBI" id="CHEBI:43474"/>
        <dbReference type="ChEBI" id="CHEBI:58359"/>
        <dbReference type="ChEBI" id="CHEBI:60033"/>
        <dbReference type="ChEBI" id="CHEBI:62233"/>
        <dbReference type="ChEBI" id="CHEBI:456216"/>
        <dbReference type="EC" id="6.3.5.13"/>
    </reaction>
</comment>
<comment type="pathway">
    <text evidence="4">Cell wall biogenesis; peptidoglycan biosynthesis.</text>
</comment>
<dbReference type="InterPro" id="IPR043703">
    <property type="entry name" value="Lipid_II_synth_MurT"/>
</dbReference>
<sequence>MNRQAGTGVPTPARGPWNSFATPTIGKLVRAAARVTKHGGSAFPGRIVERIDPGFLARTLAQLPLGVVLVSGTNGKTTTTRMVASMLSDLGLRVFTNPTGSNFTRGVVSALLQTVSLGGRLDADIAVLELDEAYAVHFVRQVKPRYALLLNVMRDQLDRFGEIDNTARLLGHVAEATTGTVVLNREDPRIARLAELVREPGASVRYFGLSDDLRSFFPSDDDMATTVAVEGAADGGVSDVVNAATTDVADDAADSVPADTGTANDVGTTGRTGTSRPPLTRGLSAQPTGGETGGFGTDKSAATADRSPVSNDGDAPREQLPADVTLTRVGDHEADFLFAGESRPRSTTVRLEGVYNLYNAAAALAVVRAVQADARARKTAPASTARTGSLAARVSTFAEASDAALLAAVSHVTPAFGRGEVIDVNGVPTELLLVKNPMGFRLSLASFPPSETTDTMIVINDEYADGRDMSWLWDVDFTSLRRTGVKQVSGVRAWDMALRLGYDQVSVGAVDTDIDAALAAFLKPAADAAGTSNASGDERRCTSRHIYCTYTSMLKVRAALARIADVTDAGVGK</sequence>
<organism evidence="8 9">
    <name type="scientific">Bifidobacterium miconis</name>
    <dbReference type="NCBI Taxonomy" id="2834435"/>
    <lineage>
        <taxon>Bacteria</taxon>
        <taxon>Bacillati</taxon>
        <taxon>Actinomycetota</taxon>
        <taxon>Actinomycetes</taxon>
        <taxon>Bifidobacteriales</taxon>
        <taxon>Bifidobacteriaceae</taxon>
        <taxon>Bifidobacterium</taxon>
    </lineage>
</organism>
<keyword evidence="9" id="KW-1185">Reference proteome</keyword>
<keyword evidence="3 4" id="KW-0067">ATP-binding</keyword>
<dbReference type="PROSITE" id="PS01011">
    <property type="entry name" value="FOLYLPOLYGLU_SYNT_1"/>
    <property type="match status" value="1"/>
</dbReference>
<comment type="caution">
    <text evidence="4">Lacks conserved residue(s) required for the propagation of feature annotation.</text>
</comment>
<dbReference type="HAMAP" id="MF_02214">
    <property type="entry name" value="Lipid_II_synth_MurT"/>
    <property type="match status" value="1"/>
</dbReference>
<comment type="similarity">
    <text evidence="4">Belongs to the MurCDEF family. MurT subfamily.</text>
</comment>
<evidence type="ECO:0000259" key="6">
    <source>
        <dbReference type="Pfam" id="PF08245"/>
    </source>
</evidence>
<evidence type="ECO:0000256" key="5">
    <source>
        <dbReference type="SAM" id="MobiDB-lite"/>
    </source>
</evidence>
<evidence type="ECO:0000256" key="2">
    <source>
        <dbReference type="ARBA" id="ARBA00022741"/>
    </source>
</evidence>
<dbReference type="Pfam" id="PF08245">
    <property type="entry name" value="Mur_ligase_M"/>
    <property type="match status" value="1"/>
</dbReference>
<evidence type="ECO:0000259" key="7">
    <source>
        <dbReference type="Pfam" id="PF08353"/>
    </source>
</evidence>
<dbReference type="Pfam" id="PF08353">
    <property type="entry name" value="MurT_C"/>
    <property type="match status" value="1"/>
</dbReference>
<dbReference type="PANTHER" id="PTHR23135:SF7">
    <property type="entry name" value="LIPID II ISOGLUTAMINYL SYNTHASE (GLUTAMINE-HYDROLYZING) SUBUNIT MURT"/>
    <property type="match status" value="1"/>
</dbReference>
<keyword evidence="4" id="KW-0573">Peptidoglycan synthesis</keyword>
<keyword evidence="2 4" id="KW-0547">Nucleotide-binding</keyword>
<proteinExistence type="inferred from homology"/>
<reference evidence="8 9" key="1">
    <citation type="submission" date="2021-05" db="EMBL/GenBank/DDBJ databases">
        <title>Phylogenetic classification of ten novel species belonging to the genus Bifidobacterium comprising B. colchicus sp. nov., B. abeli sp. nov., B. bicoloris sp. nov., B. guerezis sp. nov., B. rosaliae sp. nov., B. santillanensis sp. nov., B. argentati sp. nov., B. amazzoni sp. nov., B. pluviali sp. nov., and B. pinnaculum sp. nov.</title>
        <authorList>
            <person name="Lugli G.A."/>
            <person name="Ruiz Garcia L."/>
            <person name="Margolles A."/>
            <person name="Ventura M."/>
        </authorList>
    </citation>
    <scope>NUCLEOTIDE SEQUENCE [LARGE SCALE GENOMIC DNA]</scope>
    <source>
        <strain evidence="8 9">82T10</strain>
    </source>
</reference>
<evidence type="ECO:0000256" key="3">
    <source>
        <dbReference type="ARBA" id="ARBA00022840"/>
    </source>
</evidence>
<keyword evidence="4" id="KW-0961">Cell wall biogenesis/degradation</keyword>
<dbReference type="RefSeq" id="WP_219059160.1">
    <property type="nucleotide sequence ID" value="NZ_JAHBBH010000028.1"/>
</dbReference>
<protein>
    <recommendedName>
        <fullName evidence="4">Lipid II isoglutaminyl synthase (glutamine-hydrolyzing) subunit MurT</fullName>
        <ecNumber evidence="4">6.3.5.13</ecNumber>
    </recommendedName>
</protein>
<dbReference type="InterPro" id="IPR013564">
    <property type="entry name" value="MurT_C"/>
</dbReference>
<comment type="catalytic activity">
    <reaction evidence="4">
        <text>beta-D-GlcNAc-(1-&gt;4)-Mur2Ac(oyl-L-Ala-gamma-D-O-P-Glu-L-Lys-D-Ala-D-Ala)-di-trans,octa-cis-undecaprenyl diphosphate + NH4(+) = beta-D-GlcNAc-(1-&gt;4)-Mur2Ac(oyl-L-Ala-D-isoglutaminyl-L-Lys-D-Ala-D-Ala)-di-trans,octa-cis-undecaprenyl diphosphate + phosphate + H(+)</text>
        <dbReference type="Rhea" id="RHEA:57932"/>
        <dbReference type="ChEBI" id="CHEBI:15378"/>
        <dbReference type="ChEBI" id="CHEBI:28938"/>
        <dbReference type="ChEBI" id="CHEBI:43474"/>
        <dbReference type="ChEBI" id="CHEBI:62233"/>
        <dbReference type="ChEBI" id="CHEBI:143132"/>
    </reaction>
</comment>
<feature type="compositionally biased region" description="Low complexity" evidence="5">
    <location>
        <begin position="267"/>
        <end position="282"/>
    </location>
</feature>
<keyword evidence="1 4" id="KW-0436">Ligase</keyword>
<evidence type="ECO:0000313" key="9">
    <source>
        <dbReference type="Proteomes" id="UP000700815"/>
    </source>
</evidence>
<comment type="caution">
    <text evidence="8">The sequence shown here is derived from an EMBL/GenBank/DDBJ whole genome shotgun (WGS) entry which is preliminary data.</text>
</comment>
<dbReference type="PANTHER" id="PTHR23135">
    <property type="entry name" value="MUR LIGASE FAMILY MEMBER"/>
    <property type="match status" value="1"/>
</dbReference>
<accession>A0ABS6WGS6</accession>
<comment type="function">
    <text evidence="4">The lipid II isoglutaminyl synthase complex catalyzes the formation of alpha-D-isoglutamine in the cell wall lipid II stem peptide. The MurT subunit catalyzes the ATP-dependent amidation of D-glutamate residue of lipid II, converting it to an isoglutamine residue.</text>
</comment>
<dbReference type="EMBL" id="JAHBBH010000028">
    <property type="protein sequence ID" value="MBW3093137.1"/>
    <property type="molecule type" value="Genomic_DNA"/>
</dbReference>
<feature type="domain" description="Lipid II isoglutaminyl synthase (glutamine-hydrolyzing) subunit MurT C-terminal" evidence="7">
    <location>
        <begin position="433"/>
        <end position="553"/>
    </location>
</feature>
<dbReference type="EC" id="6.3.5.13" evidence="4"/>
<evidence type="ECO:0000256" key="4">
    <source>
        <dbReference type="HAMAP-Rule" id="MF_02214"/>
    </source>
</evidence>
<evidence type="ECO:0000256" key="1">
    <source>
        <dbReference type="ARBA" id="ARBA00022598"/>
    </source>
</evidence>
<keyword evidence="4" id="KW-0133">Cell shape</keyword>
<keyword evidence="4" id="KW-0479">Metal-binding</keyword>
<dbReference type="InterPro" id="IPR018109">
    <property type="entry name" value="Folylpolyglutamate_synth_CS"/>
</dbReference>
<feature type="active site" evidence="4">
    <location>
        <position position="468"/>
    </location>
</feature>
<dbReference type="Proteomes" id="UP000700815">
    <property type="component" value="Unassembled WGS sequence"/>
</dbReference>
<evidence type="ECO:0000313" key="8">
    <source>
        <dbReference type="EMBL" id="MBW3093137.1"/>
    </source>
</evidence>
<dbReference type="InterPro" id="IPR013221">
    <property type="entry name" value="Mur_ligase_cen"/>
</dbReference>
<comment type="catalytic activity">
    <reaction evidence="4">
        <text>beta-D-GlcNAc-(1-&gt;4)-Mur2Ac(oyl-L-Ala-gamma-D-Glu-L-Lys-D-Ala-D-Ala)-di-trans,octa-cis-undecaprenyl diphosphate + ATP = beta-D-GlcNAc-(1-&gt;4)-Mur2Ac(oyl-L-Ala-gamma-D-O-P-Glu-L-Lys-D-Ala-D-Ala)-di-trans,octa-cis-undecaprenyl diphosphate + ADP</text>
        <dbReference type="Rhea" id="RHEA:59488"/>
        <dbReference type="ChEBI" id="CHEBI:30616"/>
        <dbReference type="ChEBI" id="CHEBI:60033"/>
        <dbReference type="ChEBI" id="CHEBI:143132"/>
        <dbReference type="ChEBI" id="CHEBI:456216"/>
    </reaction>
</comment>
<name>A0ABS6WGS6_9BIFI</name>
<feature type="domain" description="Mur ligase central" evidence="6">
    <location>
        <begin position="70"/>
        <end position="213"/>
    </location>
</feature>
<comment type="subunit">
    <text evidence="4">Forms a heterodimer with GatD.</text>
</comment>
<gene>
    <name evidence="4" type="primary">murT</name>
    <name evidence="8" type="ORF">KIH79_09440</name>
</gene>